<comment type="caution">
    <text evidence="1">The sequence shown here is derived from an EMBL/GenBank/DDBJ whole genome shotgun (WGS) entry which is preliminary data.</text>
</comment>
<keyword evidence="2" id="KW-1185">Reference proteome</keyword>
<evidence type="ECO:0000313" key="1">
    <source>
        <dbReference type="EMBL" id="KAI0046123.1"/>
    </source>
</evidence>
<accession>A0ACB8RPW9</accession>
<protein>
    <submittedName>
        <fullName evidence="1">Uncharacterized protein</fullName>
    </submittedName>
</protein>
<reference evidence="1" key="1">
    <citation type="submission" date="2021-02" db="EMBL/GenBank/DDBJ databases">
        <authorList>
            <consortium name="DOE Joint Genome Institute"/>
            <person name="Ahrendt S."/>
            <person name="Looney B.P."/>
            <person name="Miyauchi S."/>
            <person name="Morin E."/>
            <person name="Drula E."/>
            <person name="Courty P.E."/>
            <person name="Chicoki N."/>
            <person name="Fauchery L."/>
            <person name="Kohler A."/>
            <person name="Kuo A."/>
            <person name="Labutti K."/>
            <person name="Pangilinan J."/>
            <person name="Lipzen A."/>
            <person name="Riley R."/>
            <person name="Andreopoulos W."/>
            <person name="He G."/>
            <person name="Johnson J."/>
            <person name="Barry K.W."/>
            <person name="Grigoriev I.V."/>
            <person name="Nagy L."/>
            <person name="Hibbett D."/>
            <person name="Henrissat B."/>
            <person name="Matheny P.B."/>
            <person name="Labbe J."/>
            <person name="Martin F."/>
        </authorList>
    </citation>
    <scope>NUCLEOTIDE SEQUENCE</scope>
    <source>
        <strain evidence="1">FP105234-sp</strain>
    </source>
</reference>
<dbReference type="EMBL" id="MU275934">
    <property type="protein sequence ID" value="KAI0046123.1"/>
    <property type="molecule type" value="Genomic_DNA"/>
</dbReference>
<proteinExistence type="predicted"/>
<name>A0ACB8RPW9_9AGAM</name>
<organism evidence="1 2">
    <name type="scientific">Auriscalpium vulgare</name>
    <dbReference type="NCBI Taxonomy" id="40419"/>
    <lineage>
        <taxon>Eukaryota</taxon>
        <taxon>Fungi</taxon>
        <taxon>Dikarya</taxon>
        <taxon>Basidiomycota</taxon>
        <taxon>Agaricomycotina</taxon>
        <taxon>Agaricomycetes</taxon>
        <taxon>Russulales</taxon>
        <taxon>Auriscalpiaceae</taxon>
        <taxon>Auriscalpium</taxon>
    </lineage>
</organism>
<reference evidence="1" key="2">
    <citation type="journal article" date="2022" name="New Phytol.">
        <title>Evolutionary transition to the ectomycorrhizal habit in the genomes of a hyperdiverse lineage of mushroom-forming fungi.</title>
        <authorList>
            <person name="Looney B."/>
            <person name="Miyauchi S."/>
            <person name="Morin E."/>
            <person name="Drula E."/>
            <person name="Courty P.E."/>
            <person name="Kohler A."/>
            <person name="Kuo A."/>
            <person name="LaButti K."/>
            <person name="Pangilinan J."/>
            <person name="Lipzen A."/>
            <person name="Riley R."/>
            <person name="Andreopoulos W."/>
            <person name="He G."/>
            <person name="Johnson J."/>
            <person name="Nolan M."/>
            <person name="Tritt A."/>
            <person name="Barry K.W."/>
            <person name="Grigoriev I.V."/>
            <person name="Nagy L.G."/>
            <person name="Hibbett D."/>
            <person name="Henrissat B."/>
            <person name="Matheny P.B."/>
            <person name="Labbe J."/>
            <person name="Martin F.M."/>
        </authorList>
    </citation>
    <scope>NUCLEOTIDE SEQUENCE</scope>
    <source>
        <strain evidence="1">FP105234-sp</strain>
    </source>
</reference>
<evidence type="ECO:0000313" key="2">
    <source>
        <dbReference type="Proteomes" id="UP000814033"/>
    </source>
</evidence>
<dbReference type="Proteomes" id="UP000814033">
    <property type="component" value="Unassembled WGS sequence"/>
</dbReference>
<gene>
    <name evidence="1" type="ORF">FA95DRAFT_1560483</name>
</gene>
<sequence length="224" mass="25184">MPSSSLIAAERKAWDAYSADLAVVSVDSKREFVGKGFFTILTRHRPRMQTKIGDYYIYKALSYIEQSNDMQIFDANPPKYVQALVHVQILRELLARARLLRDSLTGPLSLVAAFLTAERYRRTAHAARFLVLQDKFAETLQVGKKAGEGHVAHDETRRSRARAELTGDRGPNGVIVVDPFPIEPVPRKAQDEPRHQPFGKPGRQRANRVYKAQSSTADAARVRS</sequence>